<proteinExistence type="predicted"/>
<dbReference type="Proteomes" id="UP000472264">
    <property type="component" value="Chromosome 3"/>
</dbReference>
<dbReference type="Ensembl" id="ENSENLT00000043335.1">
    <property type="protein sequence ID" value="ENSENLP00000042243.1"/>
    <property type="gene ID" value="ENSENLG00000018104.1"/>
</dbReference>
<evidence type="ECO:0000259" key="4">
    <source>
        <dbReference type="PROSITE" id="PS50184"/>
    </source>
</evidence>
<keyword evidence="7" id="KW-1185">Reference proteome</keyword>
<reference evidence="6" key="2">
    <citation type="submission" date="2025-08" db="UniProtKB">
        <authorList>
            <consortium name="Ensembl"/>
        </authorList>
    </citation>
    <scope>IDENTIFICATION</scope>
</reference>
<feature type="domain" description="VWFD" evidence="5">
    <location>
        <begin position="72"/>
        <end position="249"/>
    </location>
</feature>
<evidence type="ECO:0000259" key="5">
    <source>
        <dbReference type="PROSITE" id="PS51233"/>
    </source>
</evidence>
<dbReference type="AlphaFoldDB" id="A0A665WE72"/>
<dbReference type="SMART" id="SM00216">
    <property type="entry name" value="VWD"/>
    <property type="match status" value="1"/>
</dbReference>
<dbReference type="InParanoid" id="A0A665WE72"/>
<protein>
    <recommendedName>
        <fullName evidence="8">VWFD domain-containing protein</fullName>
    </recommendedName>
</protein>
<evidence type="ECO:0008006" key="8">
    <source>
        <dbReference type="Google" id="ProtNLM"/>
    </source>
</evidence>
<dbReference type="SMART" id="SM00832">
    <property type="entry name" value="C8"/>
    <property type="match status" value="1"/>
</dbReference>
<feature type="domain" description="VWFC" evidence="4">
    <location>
        <begin position="406"/>
        <end position="472"/>
    </location>
</feature>
<dbReference type="InterPro" id="IPR001846">
    <property type="entry name" value="VWF_type-D"/>
</dbReference>
<keyword evidence="2" id="KW-1015">Disulfide bond</keyword>
<evidence type="ECO:0000313" key="6">
    <source>
        <dbReference type="Ensembl" id="ENSENLP00000042243.1"/>
    </source>
</evidence>
<keyword evidence="3" id="KW-0325">Glycoprotein</keyword>
<evidence type="ECO:0000256" key="3">
    <source>
        <dbReference type="ARBA" id="ARBA00023180"/>
    </source>
</evidence>
<dbReference type="OMA" id="CCFHNEC"/>
<dbReference type="SUPFAM" id="SSF57567">
    <property type="entry name" value="Serine protease inhibitors"/>
    <property type="match status" value="1"/>
</dbReference>
<dbReference type="InterPro" id="IPR014853">
    <property type="entry name" value="VWF/SSPO/ZAN-like_Cys-rich_dom"/>
</dbReference>
<dbReference type="Pfam" id="PF00094">
    <property type="entry name" value="VWD"/>
    <property type="match status" value="1"/>
</dbReference>
<organism evidence="6 7">
    <name type="scientific">Echeneis naucrates</name>
    <name type="common">Live sharksucker</name>
    <dbReference type="NCBI Taxonomy" id="173247"/>
    <lineage>
        <taxon>Eukaryota</taxon>
        <taxon>Metazoa</taxon>
        <taxon>Chordata</taxon>
        <taxon>Craniata</taxon>
        <taxon>Vertebrata</taxon>
        <taxon>Euteleostomi</taxon>
        <taxon>Actinopterygii</taxon>
        <taxon>Neopterygii</taxon>
        <taxon>Teleostei</taxon>
        <taxon>Neoteleostei</taxon>
        <taxon>Acanthomorphata</taxon>
        <taxon>Carangaria</taxon>
        <taxon>Carangiformes</taxon>
        <taxon>Echeneidae</taxon>
        <taxon>Echeneis</taxon>
    </lineage>
</organism>
<dbReference type="PROSITE" id="PS50184">
    <property type="entry name" value="VWFC_2"/>
    <property type="match status" value="1"/>
</dbReference>
<dbReference type="Pfam" id="PF08742">
    <property type="entry name" value="C8"/>
    <property type="match status" value="1"/>
</dbReference>
<dbReference type="InterPro" id="IPR036084">
    <property type="entry name" value="Ser_inhib-like_sf"/>
</dbReference>
<reference evidence="6" key="1">
    <citation type="submission" date="2021-04" db="EMBL/GenBank/DDBJ databases">
        <authorList>
            <consortium name="Wellcome Sanger Institute Data Sharing"/>
        </authorList>
    </citation>
    <scope>NUCLEOTIDE SEQUENCE [LARGE SCALE GENOMIC DNA]</scope>
</reference>
<evidence type="ECO:0000256" key="2">
    <source>
        <dbReference type="ARBA" id="ARBA00023157"/>
    </source>
</evidence>
<dbReference type="SMART" id="SM00214">
    <property type="entry name" value="VWC"/>
    <property type="match status" value="2"/>
</dbReference>
<dbReference type="PROSITE" id="PS51233">
    <property type="entry name" value="VWFD"/>
    <property type="match status" value="1"/>
</dbReference>
<accession>A0A665WE72</accession>
<dbReference type="Gene3D" id="2.10.25.10">
    <property type="entry name" value="Laminin"/>
    <property type="match status" value="1"/>
</dbReference>
<reference evidence="6" key="3">
    <citation type="submission" date="2025-09" db="UniProtKB">
        <authorList>
            <consortium name="Ensembl"/>
        </authorList>
    </citation>
    <scope>IDENTIFICATION</scope>
</reference>
<dbReference type="InterPro" id="IPR001007">
    <property type="entry name" value="VWF_dom"/>
</dbReference>
<evidence type="ECO:0000313" key="7">
    <source>
        <dbReference type="Proteomes" id="UP000472264"/>
    </source>
</evidence>
<dbReference type="InterPro" id="IPR050780">
    <property type="entry name" value="Mucin_vWF_Thrombospondin_sf"/>
</dbReference>
<dbReference type="PANTHER" id="PTHR11339:SF402">
    <property type="entry name" value="VWFD DOMAIN-CONTAINING PROTEIN"/>
    <property type="match status" value="1"/>
</dbReference>
<dbReference type="PANTHER" id="PTHR11339">
    <property type="entry name" value="EXTRACELLULAR MATRIX GLYCOPROTEIN RELATED"/>
    <property type="match status" value="1"/>
</dbReference>
<evidence type="ECO:0000256" key="1">
    <source>
        <dbReference type="ARBA" id="ARBA00022737"/>
    </source>
</evidence>
<name>A0A665WE72_ECHNA</name>
<dbReference type="PROSITE" id="PS01208">
    <property type="entry name" value="VWFC_1"/>
    <property type="match status" value="2"/>
</dbReference>
<keyword evidence="1" id="KW-0677">Repeat</keyword>
<sequence>MENTPTCSYLLPLLNGETWKPDNCTTAVCKDGHVTNTTKPCSPDPQPICVNGRQPVKVVDDDGCCFHYECECVCSIWGATHYKTFDGKSYSFNENCTFYLVKEINEKYGLTITLNNHNCDPGSTFCPKTLTVKYHSSIVDLTQENTTGTVTNVYVNEKRIYPAYRNSVLSITGTDMSITLEIPEIELTVVYKGSSFSIDLPLSLFEGNTEGQCGTCDNSKNNECRSPNGQIESCSVSAGQWHVPGTPCSKFTTTSPAVTVSTTTSAPSTSPSVCKPAICDVLTSSVFAKCQELVSPEAFVKSCIKDNCENGNKCSSLEAYADECATAGVCIDWRNSTDGQCEHKCPSGKVYKACGPTVEPTLSHLILGYNKKFQTSTNSTKEGCFCPSGTTLFNTVYDICVTSCDCVGPDGRPKQPGDTWTSGCNNCVCDNDTMSIQCEPIECPPTETPPCNEPGQQLVNKTGDCCPKPSCGAENTSSEVNPQPCQDCHCSSEVDPNTKLNIIICKDIVCNKTCPQGYEYQTAHDKCCGTCVQTSCSVTTPDNTTHIVEVSKL</sequence>